<protein>
    <submittedName>
        <fullName evidence="1">Alpha/beta hydrolase family protein</fullName>
    </submittedName>
</protein>
<evidence type="ECO:0000313" key="2">
    <source>
        <dbReference type="Proteomes" id="UP000199677"/>
    </source>
</evidence>
<dbReference type="SUPFAM" id="SSF53474">
    <property type="entry name" value="alpha/beta-Hydrolases"/>
    <property type="match status" value="1"/>
</dbReference>
<dbReference type="AlphaFoldDB" id="A0A1H0AKW1"/>
<proteinExistence type="predicted"/>
<name>A0A1H0AKW1_9GAMM</name>
<accession>A0A1H0AKW1</accession>
<dbReference type="EMBL" id="FNII01000004">
    <property type="protein sequence ID" value="SDN34198.1"/>
    <property type="molecule type" value="Genomic_DNA"/>
</dbReference>
<dbReference type="Proteomes" id="UP000199677">
    <property type="component" value="Unassembled WGS sequence"/>
</dbReference>
<evidence type="ECO:0000313" key="1">
    <source>
        <dbReference type="EMBL" id="SDN34198.1"/>
    </source>
</evidence>
<dbReference type="OrthoDB" id="264572at2"/>
<dbReference type="Pfam" id="PF05728">
    <property type="entry name" value="UPF0227"/>
    <property type="match status" value="1"/>
</dbReference>
<dbReference type="STRING" id="416873.SAMN04487951_104156"/>
<keyword evidence="2" id="KW-1185">Reference proteome</keyword>
<dbReference type="GO" id="GO:0016787">
    <property type="term" value="F:hydrolase activity"/>
    <property type="evidence" value="ECO:0007669"/>
    <property type="project" value="UniProtKB-KW"/>
</dbReference>
<reference evidence="2" key="1">
    <citation type="submission" date="2016-10" db="EMBL/GenBank/DDBJ databases">
        <authorList>
            <person name="Varghese N."/>
            <person name="Submissions S."/>
        </authorList>
    </citation>
    <scope>NUCLEOTIDE SEQUENCE [LARGE SCALE GENOMIC DNA]</scope>
    <source>
        <strain evidence="2">CGMCC 1.6494</strain>
    </source>
</reference>
<dbReference type="RefSeq" id="WP_089703507.1">
    <property type="nucleotide sequence ID" value="NZ_FNII01000004.1"/>
</dbReference>
<dbReference type="Gene3D" id="3.40.50.1820">
    <property type="entry name" value="alpha/beta hydrolase"/>
    <property type="match status" value="1"/>
</dbReference>
<gene>
    <name evidence="1" type="ORF">SAMN04487951_104156</name>
</gene>
<dbReference type="InterPro" id="IPR008886">
    <property type="entry name" value="UPF0227/Esterase_YqiA"/>
</dbReference>
<keyword evidence="1" id="KW-0378">Hydrolase</keyword>
<dbReference type="InterPro" id="IPR029058">
    <property type="entry name" value="AB_hydrolase_fold"/>
</dbReference>
<organism evidence="1 2">
    <name type="scientific">Vreelandella arcis</name>
    <dbReference type="NCBI Taxonomy" id="416873"/>
    <lineage>
        <taxon>Bacteria</taxon>
        <taxon>Pseudomonadati</taxon>
        <taxon>Pseudomonadota</taxon>
        <taxon>Gammaproteobacteria</taxon>
        <taxon>Oceanospirillales</taxon>
        <taxon>Halomonadaceae</taxon>
        <taxon>Vreelandella</taxon>
    </lineage>
</organism>
<sequence>MLTVYLSHGLESGPGALKMQALKGIVEKLDDCEPVVMDYRGQPEPQQRLQHLLTTLAARGDDPERCVLAGSSLGGWLSAAVSSQQPVLGCFLLAPALGLAHYPETSPTIQARCTHIIHGWQDEVIPPGPVIERAQRQRLSLRMVDDDHRLHESLDTLLSDFETFLTRCSALLRASNVACDRR</sequence>